<accession>A0A392UUW0</accession>
<evidence type="ECO:0000313" key="2">
    <source>
        <dbReference type="EMBL" id="MCI79814.1"/>
    </source>
</evidence>
<proteinExistence type="predicted"/>
<dbReference type="AlphaFoldDB" id="A0A392UUW0"/>
<protein>
    <submittedName>
        <fullName evidence="2">Uncharacterized protein</fullName>
    </submittedName>
</protein>
<evidence type="ECO:0000313" key="3">
    <source>
        <dbReference type="Proteomes" id="UP000265520"/>
    </source>
</evidence>
<comment type="caution">
    <text evidence="2">The sequence shown here is derived from an EMBL/GenBank/DDBJ whole genome shotgun (WGS) entry which is preliminary data.</text>
</comment>
<keyword evidence="3" id="KW-1185">Reference proteome</keyword>
<feature type="non-terminal residue" evidence="2">
    <location>
        <position position="49"/>
    </location>
</feature>
<feature type="region of interest" description="Disordered" evidence="1">
    <location>
        <begin position="1"/>
        <end position="49"/>
    </location>
</feature>
<reference evidence="2 3" key="1">
    <citation type="journal article" date="2018" name="Front. Plant Sci.">
        <title>Red Clover (Trifolium pratense) and Zigzag Clover (T. medium) - A Picture of Genomic Similarities and Differences.</title>
        <authorList>
            <person name="Dluhosova J."/>
            <person name="Istvanek J."/>
            <person name="Nedelnik J."/>
            <person name="Repkova J."/>
        </authorList>
    </citation>
    <scope>NUCLEOTIDE SEQUENCE [LARGE SCALE GENOMIC DNA]</scope>
    <source>
        <strain evidence="3">cv. 10/8</strain>
        <tissue evidence="2">Leaf</tissue>
    </source>
</reference>
<organism evidence="2 3">
    <name type="scientific">Trifolium medium</name>
    <dbReference type="NCBI Taxonomy" id="97028"/>
    <lineage>
        <taxon>Eukaryota</taxon>
        <taxon>Viridiplantae</taxon>
        <taxon>Streptophyta</taxon>
        <taxon>Embryophyta</taxon>
        <taxon>Tracheophyta</taxon>
        <taxon>Spermatophyta</taxon>
        <taxon>Magnoliopsida</taxon>
        <taxon>eudicotyledons</taxon>
        <taxon>Gunneridae</taxon>
        <taxon>Pentapetalae</taxon>
        <taxon>rosids</taxon>
        <taxon>fabids</taxon>
        <taxon>Fabales</taxon>
        <taxon>Fabaceae</taxon>
        <taxon>Papilionoideae</taxon>
        <taxon>50 kb inversion clade</taxon>
        <taxon>NPAAA clade</taxon>
        <taxon>Hologalegina</taxon>
        <taxon>IRL clade</taxon>
        <taxon>Trifolieae</taxon>
        <taxon>Trifolium</taxon>
    </lineage>
</organism>
<dbReference type="EMBL" id="LXQA010981967">
    <property type="protein sequence ID" value="MCI79814.1"/>
    <property type="molecule type" value="Genomic_DNA"/>
</dbReference>
<evidence type="ECO:0000256" key="1">
    <source>
        <dbReference type="SAM" id="MobiDB-lite"/>
    </source>
</evidence>
<sequence>MSLVSPERQLAATDDIILVPPREEENTRSLDQDPRDHTINEGSQALVGA</sequence>
<name>A0A392UUW0_9FABA</name>
<dbReference type="Proteomes" id="UP000265520">
    <property type="component" value="Unassembled WGS sequence"/>
</dbReference>
<feature type="compositionally biased region" description="Basic and acidic residues" evidence="1">
    <location>
        <begin position="21"/>
        <end position="39"/>
    </location>
</feature>